<dbReference type="InterPro" id="IPR050428">
    <property type="entry name" value="TCS_sensor_his_kinase"/>
</dbReference>
<keyword evidence="8 11" id="KW-1133">Transmembrane helix</keyword>
<dbReference type="EMBL" id="JACHMI010000001">
    <property type="protein sequence ID" value="MBB6551569.1"/>
    <property type="molecule type" value="Genomic_DNA"/>
</dbReference>
<dbReference type="EC" id="2.7.13.3" evidence="3"/>
<evidence type="ECO:0000313" key="15">
    <source>
        <dbReference type="Proteomes" id="UP000565579"/>
    </source>
</evidence>
<dbReference type="InterPro" id="IPR003594">
    <property type="entry name" value="HATPase_dom"/>
</dbReference>
<dbReference type="InterPro" id="IPR003661">
    <property type="entry name" value="HisK_dim/P_dom"/>
</dbReference>
<evidence type="ECO:0000259" key="12">
    <source>
        <dbReference type="PROSITE" id="PS50109"/>
    </source>
</evidence>
<evidence type="ECO:0000313" key="14">
    <source>
        <dbReference type="EMBL" id="MBB6551569.1"/>
    </source>
</evidence>
<dbReference type="Pfam" id="PF00512">
    <property type="entry name" value="HisKA"/>
    <property type="match status" value="1"/>
</dbReference>
<dbReference type="InterPro" id="IPR036890">
    <property type="entry name" value="HATPase_C_sf"/>
</dbReference>
<evidence type="ECO:0000256" key="8">
    <source>
        <dbReference type="ARBA" id="ARBA00022989"/>
    </source>
</evidence>
<dbReference type="InterPro" id="IPR004358">
    <property type="entry name" value="Sig_transdc_His_kin-like_C"/>
</dbReference>
<comment type="catalytic activity">
    <reaction evidence="1">
        <text>ATP + protein L-histidine = ADP + protein N-phospho-L-histidine.</text>
        <dbReference type="EC" id="2.7.13.3"/>
    </reaction>
</comment>
<feature type="domain" description="Histidine kinase" evidence="12">
    <location>
        <begin position="240"/>
        <end position="458"/>
    </location>
</feature>
<evidence type="ECO:0000256" key="7">
    <source>
        <dbReference type="ARBA" id="ARBA00022777"/>
    </source>
</evidence>
<dbReference type="InterPro" id="IPR003660">
    <property type="entry name" value="HAMP_dom"/>
</dbReference>
<dbReference type="SUPFAM" id="SSF47384">
    <property type="entry name" value="Homodimeric domain of signal transducing histidine kinase"/>
    <property type="match status" value="1"/>
</dbReference>
<dbReference type="InterPro" id="IPR005467">
    <property type="entry name" value="His_kinase_dom"/>
</dbReference>
<evidence type="ECO:0000256" key="2">
    <source>
        <dbReference type="ARBA" id="ARBA00004236"/>
    </source>
</evidence>
<dbReference type="Gene3D" id="3.30.565.10">
    <property type="entry name" value="Histidine kinase-like ATPase, C-terminal domain"/>
    <property type="match status" value="1"/>
</dbReference>
<dbReference type="CDD" id="cd00075">
    <property type="entry name" value="HATPase"/>
    <property type="match status" value="1"/>
</dbReference>
<dbReference type="Pfam" id="PF02518">
    <property type="entry name" value="HATPase_c"/>
    <property type="match status" value="1"/>
</dbReference>
<evidence type="ECO:0000256" key="6">
    <source>
        <dbReference type="ARBA" id="ARBA00022692"/>
    </source>
</evidence>
<dbReference type="SMART" id="SM00304">
    <property type="entry name" value="HAMP"/>
    <property type="match status" value="1"/>
</dbReference>
<evidence type="ECO:0000256" key="4">
    <source>
        <dbReference type="ARBA" id="ARBA00022553"/>
    </source>
</evidence>
<name>A0A7X0NY58_9ACTN</name>
<evidence type="ECO:0000256" key="3">
    <source>
        <dbReference type="ARBA" id="ARBA00012438"/>
    </source>
</evidence>
<sequence>MNAWNHFSITTRVTLFTATAAALLCALLAATVMIAIHRYATEHLVAELAAAGGKMAYKVENDGWSYPLVEHEGRNVQVVTPTGSVATSTPTLVGKPVMAAFVPKDMEIAIGEVCGGVFPPGRCEQVVAQPAYRDGQNWAIYTSLPSVPWYVEPWLAATVVGGAALLALAIVGLGRGIVIASLRPVNAVRAELDKITETCPERRVAMPQSRDEIRDLAGSVNQTLARLQAAMEQQRTFTTDASHELRTPIAAIRAEVEDALYAPEDTSVSNVGNAILPSLDRLERIVGDLLTLARQHQEDVQCEPQQIDLAQLVTTEHERRAETDKSVETILEPSVMVMGNRQRLARLLSNLLDNAERHADRAITIQVRQAPSSKRDLQRFPRGVAILEVIDDGPGIDPDKREFVFQRFARLDSARGRLAGGTGLGLPIARQIAEQHGGSLSIEDSAQGTRIVLRLPMA</sequence>
<dbReference type="RefSeq" id="WP_185105617.1">
    <property type="nucleotide sequence ID" value="NZ_JACHMI010000001.1"/>
</dbReference>
<dbReference type="PROSITE" id="PS50109">
    <property type="entry name" value="HIS_KIN"/>
    <property type="match status" value="1"/>
</dbReference>
<dbReference type="Proteomes" id="UP000565579">
    <property type="component" value="Unassembled WGS sequence"/>
</dbReference>
<evidence type="ECO:0000256" key="9">
    <source>
        <dbReference type="ARBA" id="ARBA00023012"/>
    </source>
</evidence>
<evidence type="ECO:0000256" key="10">
    <source>
        <dbReference type="ARBA" id="ARBA00023136"/>
    </source>
</evidence>
<feature type="transmembrane region" description="Helical" evidence="11">
    <location>
        <begin position="154"/>
        <end position="173"/>
    </location>
</feature>
<keyword evidence="15" id="KW-1185">Reference proteome</keyword>
<dbReference type="PRINTS" id="PR00344">
    <property type="entry name" value="BCTRLSENSOR"/>
</dbReference>
<proteinExistence type="predicted"/>
<dbReference type="Gene3D" id="1.10.287.130">
    <property type="match status" value="1"/>
</dbReference>
<dbReference type="CDD" id="cd00082">
    <property type="entry name" value="HisKA"/>
    <property type="match status" value="1"/>
</dbReference>
<evidence type="ECO:0000256" key="1">
    <source>
        <dbReference type="ARBA" id="ARBA00000085"/>
    </source>
</evidence>
<dbReference type="SMART" id="SM00388">
    <property type="entry name" value="HisKA"/>
    <property type="match status" value="1"/>
</dbReference>
<evidence type="ECO:0000256" key="5">
    <source>
        <dbReference type="ARBA" id="ARBA00022679"/>
    </source>
</evidence>
<keyword evidence="4" id="KW-0597">Phosphoprotein</keyword>
<dbReference type="GO" id="GO:0000155">
    <property type="term" value="F:phosphorelay sensor kinase activity"/>
    <property type="evidence" value="ECO:0007669"/>
    <property type="project" value="InterPro"/>
</dbReference>
<evidence type="ECO:0000256" key="11">
    <source>
        <dbReference type="SAM" id="Phobius"/>
    </source>
</evidence>
<accession>A0A7X0NY58</accession>
<dbReference type="GO" id="GO:0005886">
    <property type="term" value="C:plasma membrane"/>
    <property type="evidence" value="ECO:0007669"/>
    <property type="project" value="UniProtKB-SubCell"/>
</dbReference>
<keyword evidence="6 11" id="KW-0812">Transmembrane</keyword>
<feature type="transmembrane region" description="Helical" evidence="11">
    <location>
        <begin position="12"/>
        <end position="36"/>
    </location>
</feature>
<gene>
    <name evidence="14" type="ORF">HD593_006364</name>
</gene>
<comment type="subcellular location">
    <subcellularLocation>
        <location evidence="2">Cell membrane</location>
    </subcellularLocation>
</comment>
<keyword evidence="7 14" id="KW-0418">Kinase</keyword>
<comment type="caution">
    <text evidence="14">The sequence shown here is derived from an EMBL/GenBank/DDBJ whole genome shotgun (WGS) entry which is preliminary data.</text>
</comment>
<feature type="domain" description="HAMP" evidence="13">
    <location>
        <begin position="179"/>
        <end position="232"/>
    </location>
</feature>
<keyword evidence="5" id="KW-0808">Transferase</keyword>
<dbReference type="SUPFAM" id="SSF55874">
    <property type="entry name" value="ATPase domain of HSP90 chaperone/DNA topoisomerase II/histidine kinase"/>
    <property type="match status" value="1"/>
</dbReference>
<organism evidence="14 15">
    <name type="scientific">Nonomuraea rubra</name>
    <dbReference type="NCBI Taxonomy" id="46180"/>
    <lineage>
        <taxon>Bacteria</taxon>
        <taxon>Bacillati</taxon>
        <taxon>Actinomycetota</taxon>
        <taxon>Actinomycetes</taxon>
        <taxon>Streptosporangiales</taxon>
        <taxon>Streptosporangiaceae</taxon>
        <taxon>Nonomuraea</taxon>
    </lineage>
</organism>
<keyword evidence="9" id="KW-0902">Two-component regulatory system</keyword>
<protein>
    <recommendedName>
        <fullName evidence="3">histidine kinase</fullName>
        <ecNumber evidence="3">2.7.13.3</ecNumber>
    </recommendedName>
</protein>
<dbReference type="PANTHER" id="PTHR45436">
    <property type="entry name" value="SENSOR HISTIDINE KINASE YKOH"/>
    <property type="match status" value="1"/>
</dbReference>
<dbReference type="InterPro" id="IPR036097">
    <property type="entry name" value="HisK_dim/P_sf"/>
</dbReference>
<reference evidence="14 15" key="1">
    <citation type="submission" date="2020-08" db="EMBL/GenBank/DDBJ databases">
        <title>Sequencing the genomes of 1000 actinobacteria strains.</title>
        <authorList>
            <person name="Klenk H.-P."/>
        </authorList>
    </citation>
    <scope>NUCLEOTIDE SEQUENCE [LARGE SCALE GENOMIC DNA]</scope>
    <source>
        <strain evidence="14 15">DSM 43768</strain>
    </source>
</reference>
<keyword evidence="10 11" id="KW-0472">Membrane</keyword>
<dbReference type="AlphaFoldDB" id="A0A7X0NY58"/>
<evidence type="ECO:0000259" key="13">
    <source>
        <dbReference type="PROSITE" id="PS50885"/>
    </source>
</evidence>
<dbReference type="SMART" id="SM00387">
    <property type="entry name" value="HATPase_c"/>
    <property type="match status" value="1"/>
</dbReference>
<dbReference type="PANTHER" id="PTHR45436:SF5">
    <property type="entry name" value="SENSOR HISTIDINE KINASE TRCS"/>
    <property type="match status" value="1"/>
</dbReference>
<dbReference type="PROSITE" id="PS50885">
    <property type="entry name" value="HAMP"/>
    <property type="match status" value="1"/>
</dbReference>